<name>A0A0F7WW10_CHLPN</name>
<dbReference type="NCBIfam" id="TIGR03076">
    <property type="entry name" value="near_not_gcvH"/>
    <property type="match status" value="1"/>
</dbReference>
<proteinExistence type="predicted"/>
<keyword evidence="1" id="KW-1133">Transmembrane helix</keyword>
<evidence type="ECO:0000256" key="1">
    <source>
        <dbReference type="SAM" id="Phobius"/>
    </source>
</evidence>
<organism evidence="2">
    <name type="scientific">Chlamydia pneumoniae</name>
    <name type="common">Chlamydophila pneumoniae</name>
    <dbReference type="NCBI Taxonomy" id="83558"/>
    <lineage>
        <taxon>Bacteria</taxon>
        <taxon>Pseudomonadati</taxon>
        <taxon>Chlamydiota</taxon>
        <taxon>Chlamydiia</taxon>
        <taxon>Chlamydiales</taxon>
        <taxon>Chlamydiaceae</taxon>
        <taxon>Chlamydia/Chlamydophila group</taxon>
        <taxon>Chlamydia</taxon>
    </lineage>
</organism>
<accession>A0A0F7WW10</accession>
<evidence type="ECO:0000313" key="2">
    <source>
        <dbReference type="EMBL" id="CRI42549.1"/>
    </source>
</evidence>
<feature type="transmembrane region" description="Helical" evidence="1">
    <location>
        <begin position="49"/>
        <end position="66"/>
    </location>
</feature>
<feature type="transmembrane region" description="Helical" evidence="1">
    <location>
        <begin position="17"/>
        <end position="37"/>
    </location>
</feature>
<gene>
    <name evidence="2" type="ORF">BN1224_DC9_BS_00320</name>
</gene>
<dbReference type="AlphaFoldDB" id="A0A0F7WW10"/>
<keyword evidence="1" id="KW-0812">Transmembrane</keyword>
<keyword evidence="1" id="KW-0472">Membrane</keyword>
<protein>
    <submittedName>
        <fullName evidence="2">Uncharacterized protein</fullName>
    </submittedName>
</protein>
<sequence>MRIYQQDLFCRLCRDPAWFFSLLSFTLRFYCLGRGWTLLSFFYKHQKKFIGIVIAVVCVSGIRVGWGRFSREGSAESTSRRTVFTTASGKRYVEKDFMAMKKFFAHEAYPFTGNPRAWNFINEGLLTDYFLTTRVGEKLFLKVYHPGEKIFSKEKAYQPYRRFDAPFISSEEVWKSSAPQLLEILKVFQQIENPISKEGFLARVKLFLEERRFPHYVLRQMLEYRRQMFALPPDEALSRGKDLRLFGYQTIQDWFGDAYLSAAVELLIRFIDEQKKVLPRPSKQEARDDFYDKAKHAYTKISKNKEFSLGFEEFVNSYFQFLEISESEFFNMYRDILLCKRALLLLQGGVSFDFQPLTTFFVQGKDSIQVEFFRLPKEYSFKTKQELKAFEVYLKLVSLPKSDSLDVPNEILPIATIKAKEPRLVGRRFSIDYKRVALQDLAATVPMVEVLHWQQNSEHFQEILQQFPEVETCQSYKDFQHLKPALRDKISLFTRKEILRARPERILQSLQQVPKQSQEVLLSAGKNSALPGISDGQQLAKVLLENEVLDLYSQDAETYYTIIVNSSFEKEEVLPYREVLKRDLASQLLTSHGHLVDMERLESALRTRYPGEEGASLWQRRLWKVVENHRLGRHLEGSFSWSLDRSLKTFSRGDKELPQEFDRIFSMKVGDYSSVFMSPNEGPCYYQCLSHLLYDRPASVDKLFLAKSQLDEELLGSYMERFIEQGVVR</sequence>
<dbReference type="EMBL" id="LN847049">
    <property type="protein sequence ID" value="CRI42549.1"/>
    <property type="molecule type" value="Genomic_DNA"/>
</dbReference>
<dbReference type="InterPro" id="IPR017513">
    <property type="entry name" value="CHP03076_Gly-cleavage"/>
</dbReference>
<reference evidence="2" key="1">
    <citation type="submission" date="2015-05" db="EMBL/GenBank/DDBJ databases">
        <authorList>
            <person name="Rattei Thomas"/>
        </authorList>
    </citation>
    <scope>NUCLEOTIDE SEQUENCE</scope>
    <source>
        <strain evidence="2">DC9</strain>
    </source>
</reference>